<dbReference type="AlphaFoldDB" id="A0A1G2KLL7"/>
<evidence type="ECO:0000313" key="3">
    <source>
        <dbReference type="Proteomes" id="UP000177362"/>
    </source>
</evidence>
<reference evidence="2 3" key="1">
    <citation type="journal article" date="2016" name="Nat. Commun.">
        <title>Thousands of microbial genomes shed light on interconnected biogeochemical processes in an aquifer system.</title>
        <authorList>
            <person name="Anantharaman K."/>
            <person name="Brown C.T."/>
            <person name="Hug L.A."/>
            <person name="Sharon I."/>
            <person name="Castelle C.J."/>
            <person name="Probst A.J."/>
            <person name="Thomas B.C."/>
            <person name="Singh A."/>
            <person name="Wilkins M.J."/>
            <person name="Karaoz U."/>
            <person name="Brodie E.L."/>
            <person name="Williams K.H."/>
            <person name="Hubbard S.S."/>
            <person name="Banfield J.F."/>
        </authorList>
    </citation>
    <scope>NUCLEOTIDE SEQUENCE [LARGE SCALE GENOMIC DNA]</scope>
</reference>
<sequence length="83" mass="8968">MKSIDFGGVGSGKATPQTGMAPDLKIGAYTLPINLEVSGSYDAFRRYLADLELNQRIIDVSSLNFGAATGVYSFQIHAEGYYQ</sequence>
<feature type="region of interest" description="Disordered" evidence="1">
    <location>
        <begin position="1"/>
        <end position="22"/>
    </location>
</feature>
<accession>A0A1G2KLL7</accession>
<proteinExistence type="predicted"/>
<dbReference type="InterPro" id="IPR014717">
    <property type="entry name" value="Transl_elong_EF1B/ribsomal_bS6"/>
</dbReference>
<organism evidence="2 3">
    <name type="scientific">Candidatus Sungbacteria bacterium RIFCSPHIGHO2_02_FULL_49_12</name>
    <dbReference type="NCBI Taxonomy" id="1802271"/>
    <lineage>
        <taxon>Bacteria</taxon>
        <taxon>Candidatus Sungiibacteriota</taxon>
    </lineage>
</organism>
<evidence type="ECO:0000256" key="1">
    <source>
        <dbReference type="SAM" id="MobiDB-lite"/>
    </source>
</evidence>
<comment type="caution">
    <text evidence="2">The sequence shown here is derived from an EMBL/GenBank/DDBJ whole genome shotgun (WGS) entry which is preliminary data.</text>
</comment>
<evidence type="ECO:0000313" key="2">
    <source>
        <dbReference type="EMBL" id="OHA00338.1"/>
    </source>
</evidence>
<gene>
    <name evidence="2" type="ORF">A3C11_01330</name>
</gene>
<dbReference type="EMBL" id="MHQJ01000051">
    <property type="protein sequence ID" value="OHA00338.1"/>
    <property type="molecule type" value="Genomic_DNA"/>
</dbReference>
<protein>
    <submittedName>
        <fullName evidence="2">Uncharacterized protein</fullName>
    </submittedName>
</protein>
<dbReference type="Gene3D" id="3.30.70.60">
    <property type="match status" value="1"/>
</dbReference>
<name>A0A1G2KLL7_9BACT</name>
<dbReference type="STRING" id="1802271.A3C11_01330"/>
<dbReference type="Proteomes" id="UP000177362">
    <property type="component" value="Unassembled WGS sequence"/>
</dbReference>